<evidence type="ECO:0000256" key="2">
    <source>
        <dbReference type="ARBA" id="ARBA00022527"/>
    </source>
</evidence>
<dbReference type="EC" id="2.7.11.1" evidence="1"/>
<dbReference type="SMART" id="SM00220">
    <property type="entry name" value="S_TKc"/>
    <property type="match status" value="1"/>
</dbReference>
<evidence type="ECO:0000256" key="10">
    <source>
        <dbReference type="SAM" id="MobiDB-lite"/>
    </source>
</evidence>
<gene>
    <name evidence="12" type="primary">106090574</name>
</gene>
<feature type="region of interest" description="Disordered" evidence="10">
    <location>
        <begin position="443"/>
        <end position="483"/>
    </location>
</feature>
<dbReference type="PROSITE" id="PS00108">
    <property type="entry name" value="PROTEIN_KINASE_ST"/>
    <property type="match status" value="1"/>
</dbReference>
<evidence type="ECO:0000313" key="13">
    <source>
        <dbReference type="Proteomes" id="UP000095300"/>
    </source>
</evidence>
<dbReference type="FunFam" id="3.30.200.20:FF:000042">
    <property type="entry name" value="Aurora kinase A"/>
    <property type="match status" value="1"/>
</dbReference>
<dbReference type="GO" id="GO:0005524">
    <property type="term" value="F:ATP binding"/>
    <property type="evidence" value="ECO:0007669"/>
    <property type="project" value="UniProtKB-UniRule"/>
</dbReference>
<dbReference type="GO" id="GO:0004674">
    <property type="term" value="F:protein serine/threonine kinase activity"/>
    <property type="evidence" value="ECO:0007669"/>
    <property type="project" value="UniProtKB-KW"/>
</dbReference>
<dbReference type="VEuPathDB" id="VectorBase:SCAU005648"/>
<feature type="binding site" evidence="9">
    <location>
        <position position="33"/>
    </location>
    <ligand>
        <name>ATP</name>
        <dbReference type="ChEBI" id="CHEBI:30616"/>
    </ligand>
</feature>
<dbReference type="Pfam" id="PF00069">
    <property type="entry name" value="Pkinase"/>
    <property type="match status" value="1"/>
</dbReference>
<evidence type="ECO:0000256" key="6">
    <source>
        <dbReference type="ARBA" id="ARBA00022840"/>
    </source>
</evidence>
<keyword evidence="6 9" id="KW-0067">ATP-binding</keyword>
<evidence type="ECO:0000256" key="5">
    <source>
        <dbReference type="ARBA" id="ARBA00022777"/>
    </source>
</evidence>
<evidence type="ECO:0000259" key="11">
    <source>
        <dbReference type="PROSITE" id="PS50011"/>
    </source>
</evidence>
<proteinExistence type="predicted"/>
<accession>A0A1I8P7V8</accession>
<keyword evidence="2" id="KW-0723">Serine/threonine-protein kinase</keyword>
<comment type="catalytic activity">
    <reaction evidence="7">
        <text>L-threonyl-[protein] + ATP = O-phospho-L-threonyl-[protein] + ADP + H(+)</text>
        <dbReference type="Rhea" id="RHEA:46608"/>
        <dbReference type="Rhea" id="RHEA-COMP:11060"/>
        <dbReference type="Rhea" id="RHEA-COMP:11605"/>
        <dbReference type="ChEBI" id="CHEBI:15378"/>
        <dbReference type="ChEBI" id="CHEBI:30013"/>
        <dbReference type="ChEBI" id="CHEBI:30616"/>
        <dbReference type="ChEBI" id="CHEBI:61977"/>
        <dbReference type="ChEBI" id="CHEBI:456216"/>
        <dbReference type="EC" id="2.7.11.1"/>
    </reaction>
</comment>
<dbReference type="PANTHER" id="PTHR22983">
    <property type="entry name" value="PROTEIN KINASE RELATED"/>
    <property type="match status" value="1"/>
</dbReference>
<dbReference type="OrthoDB" id="266718at2759"/>
<dbReference type="GO" id="GO:0007224">
    <property type="term" value="P:smoothened signaling pathway"/>
    <property type="evidence" value="ECO:0007669"/>
    <property type="project" value="TreeGrafter"/>
</dbReference>
<dbReference type="PROSITE" id="PS50011">
    <property type="entry name" value="PROTEIN_KINASE_DOM"/>
    <property type="match status" value="1"/>
</dbReference>
<feature type="domain" description="Protein kinase" evidence="11">
    <location>
        <begin position="4"/>
        <end position="254"/>
    </location>
</feature>
<evidence type="ECO:0000256" key="3">
    <source>
        <dbReference type="ARBA" id="ARBA00022679"/>
    </source>
</evidence>
<feature type="compositionally biased region" description="Polar residues" evidence="10">
    <location>
        <begin position="443"/>
        <end position="454"/>
    </location>
</feature>
<dbReference type="GO" id="GO:0005737">
    <property type="term" value="C:cytoplasm"/>
    <property type="evidence" value="ECO:0007669"/>
    <property type="project" value="UniProtKB-ARBA"/>
</dbReference>
<keyword evidence="4 9" id="KW-0547">Nucleotide-binding</keyword>
<keyword evidence="5" id="KW-0418">Kinase</keyword>
<dbReference type="FunFam" id="1.10.510.10:FF:000571">
    <property type="entry name" value="Maternal embryonic leucine zipper kinase"/>
    <property type="match status" value="1"/>
</dbReference>
<dbReference type="InterPro" id="IPR008271">
    <property type="entry name" value="Ser/Thr_kinase_AS"/>
</dbReference>
<reference evidence="12" key="1">
    <citation type="submission" date="2020-05" db="UniProtKB">
        <authorList>
            <consortium name="EnsemblMetazoa"/>
        </authorList>
    </citation>
    <scope>IDENTIFICATION</scope>
    <source>
        <strain evidence="12">USDA</strain>
    </source>
</reference>
<keyword evidence="3" id="KW-0808">Transferase</keyword>
<dbReference type="Proteomes" id="UP000095300">
    <property type="component" value="Unassembled WGS sequence"/>
</dbReference>
<dbReference type="InterPro" id="IPR000719">
    <property type="entry name" value="Prot_kinase_dom"/>
</dbReference>
<dbReference type="AlphaFoldDB" id="A0A1I8P7V8"/>
<dbReference type="PANTHER" id="PTHR22983:SF6">
    <property type="entry name" value="SERINE_THREONINE-PROTEIN KINASE 36"/>
    <property type="match status" value="1"/>
</dbReference>
<feature type="compositionally biased region" description="Basic and acidic residues" evidence="10">
    <location>
        <begin position="459"/>
        <end position="468"/>
    </location>
</feature>
<comment type="catalytic activity">
    <reaction evidence="8">
        <text>L-seryl-[protein] + ATP = O-phospho-L-seryl-[protein] + ADP + H(+)</text>
        <dbReference type="Rhea" id="RHEA:17989"/>
        <dbReference type="Rhea" id="RHEA-COMP:9863"/>
        <dbReference type="Rhea" id="RHEA-COMP:11604"/>
        <dbReference type="ChEBI" id="CHEBI:15378"/>
        <dbReference type="ChEBI" id="CHEBI:29999"/>
        <dbReference type="ChEBI" id="CHEBI:30616"/>
        <dbReference type="ChEBI" id="CHEBI:83421"/>
        <dbReference type="ChEBI" id="CHEBI:456216"/>
        <dbReference type="EC" id="2.7.11.1"/>
    </reaction>
</comment>
<dbReference type="STRING" id="35570.A0A1I8P7V8"/>
<protein>
    <recommendedName>
        <fullName evidence="1">non-specific serine/threonine protein kinase</fullName>
        <ecNumber evidence="1">2.7.11.1</ecNumber>
    </recommendedName>
</protein>
<keyword evidence="13" id="KW-1185">Reference proteome</keyword>
<evidence type="ECO:0000256" key="9">
    <source>
        <dbReference type="PROSITE-ProRule" id="PRU10141"/>
    </source>
</evidence>
<feature type="compositionally biased region" description="Polar residues" evidence="10">
    <location>
        <begin position="505"/>
        <end position="514"/>
    </location>
</feature>
<dbReference type="EnsemblMetazoa" id="SCAU005648-RA">
    <property type="protein sequence ID" value="SCAU005648-PA"/>
    <property type="gene ID" value="SCAU005648"/>
</dbReference>
<dbReference type="PROSITE" id="PS00107">
    <property type="entry name" value="PROTEIN_KINASE_ATP"/>
    <property type="match status" value="1"/>
</dbReference>
<dbReference type="Gene3D" id="1.10.510.10">
    <property type="entry name" value="Transferase(Phosphotransferase) domain 1"/>
    <property type="match status" value="1"/>
</dbReference>
<evidence type="ECO:0000313" key="12">
    <source>
        <dbReference type="EnsemblMetazoa" id="SCAU005648-PA"/>
    </source>
</evidence>
<dbReference type="InterPro" id="IPR017441">
    <property type="entry name" value="Protein_kinase_ATP_BS"/>
</dbReference>
<evidence type="ECO:0000256" key="1">
    <source>
        <dbReference type="ARBA" id="ARBA00012513"/>
    </source>
</evidence>
<evidence type="ECO:0000256" key="8">
    <source>
        <dbReference type="ARBA" id="ARBA00048679"/>
    </source>
</evidence>
<organism evidence="12 13">
    <name type="scientific">Stomoxys calcitrans</name>
    <name type="common">Stable fly</name>
    <name type="synonym">Conops calcitrans</name>
    <dbReference type="NCBI Taxonomy" id="35570"/>
    <lineage>
        <taxon>Eukaryota</taxon>
        <taxon>Metazoa</taxon>
        <taxon>Ecdysozoa</taxon>
        <taxon>Arthropoda</taxon>
        <taxon>Hexapoda</taxon>
        <taxon>Insecta</taxon>
        <taxon>Pterygota</taxon>
        <taxon>Neoptera</taxon>
        <taxon>Endopterygota</taxon>
        <taxon>Diptera</taxon>
        <taxon>Brachycera</taxon>
        <taxon>Muscomorpha</taxon>
        <taxon>Muscoidea</taxon>
        <taxon>Muscidae</taxon>
        <taxon>Stomoxys</taxon>
    </lineage>
</organism>
<name>A0A1I8P7V8_STOCA</name>
<feature type="region of interest" description="Disordered" evidence="10">
    <location>
        <begin position="502"/>
        <end position="551"/>
    </location>
</feature>
<evidence type="ECO:0000256" key="7">
    <source>
        <dbReference type="ARBA" id="ARBA00047899"/>
    </source>
</evidence>
<dbReference type="InterPro" id="IPR011009">
    <property type="entry name" value="Kinase-like_dom_sf"/>
</dbReference>
<evidence type="ECO:0000256" key="4">
    <source>
        <dbReference type="ARBA" id="ARBA00022741"/>
    </source>
</evidence>
<sequence>MHRYKVNAMVGEGSFGHVYKAVRKDDNQIVAIKVISKRGRTSRDLKTLRRECEIQAHLKHPNVIEMLESFETKHDLVVVTEFATIDLHRYMERNGYLREDKGQRLICDLVSALYYLHSNRILHRDLKPQNVLLDEELRAKLCDFGLARNMTMSTHMLTSIKGTPLYMAPELLEEKPYDHQADIWSLGCISYECLIGHPPFSTTSILHLIKIIKKDEVTYPGYLSKDSRSFLQGLLEKEPTMRASWAQILCHPFVEGRLYIKAGVKAENSPFVNPQNIKTKSTKAPNLSKENNVAQLNNKLRSIKLDESQDDMTCSRDSINAIPPSDVENLETDLEDNIIVPFANESFQGDRLVKKINSDKNSTHLTRPPTIGGDMFQIPGVHMPIINSQTCYVNGNNNMILNNLEDNFTFGSDSPEETLDKENEIKEQNNSNMVVNTLQENFALNDVTNNGENLSSSRRRSESEELKKTSPRKNQSLDVVMTEKPKQTLHLEKDCFRENTHRVNNENVQQQTSQEKIKQSKAGNQAGENESPKLRHSKKEQENFGNSEQRTISVKVSNQSLEGKHNTQNTPPCLMPGWDSCDESQSPPMESDEWLAFLERTIQEVLDGELDSLKQKNLVSIIVAPLRNSKAIPKVVESVAQLLSLPFVLNEPLSIMESINKVYVDCKIVPNLMYASKLLIYERLQNDSVTSLPRNTRSINEMNNEEIKCISRLYELICHLVHLNLQFLNQFCDAVAILSANEFLINFLNQEFRNSHALRIANNILALLGCVLRELPENAELVEKIIFSPKVDLSSLMRSSDDLLRLRICMLMRLLGRYSLRALQAAWTKEVREAIELLAEDDNEEVKQEAGNTVEELHKFSFYS</sequence>
<dbReference type="SUPFAM" id="SSF56112">
    <property type="entry name" value="Protein kinase-like (PK-like)"/>
    <property type="match status" value="1"/>
</dbReference>
<dbReference type="KEGG" id="scac:106090574"/>